<evidence type="ECO:0000256" key="2">
    <source>
        <dbReference type="SAM" id="Phobius"/>
    </source>
</evidence>
<keyword evidence="4" id="KW-1185">Reference proteome</keyword>
<feature type="transmembrane region" description="Helical" evidence="2">
    <location>
        <begin position="301"/>
        <end position="321"/>
    </location>
</feature>
<feature type="transmembrane region" description="Helical" evidence="2">
    <location>
        <begin position="328"/>
        <end position="346"/>
    </location>
</feature>
<sequence length="430" mass="46698">MTAPHLSFRYPALPSLITAGIAVVAAVVAQIASHRPAFHHSLLLNVTDGEPLAQLIRAEDPAFRFTSGADHYDGVYLWAMARDPFASGEAHELIDLAAYRYGHPFYSWMASLLAFGQPHLLSTTFWILGLISIGASTYLVSRLAVSHGCSPWWGLLVAASPGLLFSATTNLTEPFQLALVTGLLLAWRARIHPVWIAVLSVVICLSKEQLVLIPGALGLHLLIHMVRDRRLYWRRALALAAGPIALAVWLPFIRSRFTTDQLTYDDGNIGMPVVGWLRIFDLAGAMRVSGDMNSSQIGSTAVSALIALAVLMLSAAVIGLLRRDELGLIVAVQAVLISCLDWRTLFFPHEMYRIPAVPALLAALLVVIHLTHHRIASARTDGQQPTDTKTESPGGTRNGVISSDTTPNPEAEQIVTSTDSVRVNRSDPSH</sequence>
<feature type="transmembrane region" description="Helical" evidence="2">
    <location>
        <begin position="235"/>
        <end position="253"/>
    </location>
</feature>
<dbReference type="AlphaFoldDB" id="A0A934M805"/>
<feature type="transmembrane region" description="Helical" evidence="2">
    <location>
        <begin position="12"/>
        <end position="32"/>
    </location>
</feature>
<accession>A0A934M805</accession>
<reference evidence="3" key="1">
    <citation type="submission" date="2020-12" db="EMBL/GenBank/DDBJ databases">
        <title>Genome public.</title>
        <authorList>
            <person name="Sun Q."/>
        </authorList>
    </citation>
    <scope>NUCLEOTIDE SEQUENCE</scope>
    <source>
        <strain evidence="3">CCM 8863</strain>
    </source>
</reference>
<dbReference type="EMBL" id="JAEIOS010000009">
    <property type="protein sequence ID" value="MBI8988580.1"/>
    <property type="molecule type" value="Genomic_DNA"/>
</dbReference>
<protein>
    <submittedName>
        <fullName evidence="3">Uncharacterized protein</fullName>
    </submittedName>
</protein>
<feature type="transmembrane region" description="Helical" evidence="2">
    <location>
        <begin position="352"/>
        <end position="370"/>
    </location>
</feature>
<name>A0A934M805_9CORY</name>
<dbReference type="NCBIfam" id="NF046093">
    <property type="entry name" value="AZOBR_p60025_fam"/>
    <property type="match status" value="1"/>
</dbReference>
<keyword evidence="2" id="KW-0472">Membrane</keyword>
<evidence type="ECO:0000313" key="3">
    <source>
        <dbReference type="EMBL" id="MBI8988580.1"/>
    </source>
</evidence>
<gene>
    <name evidence="3" type="ORF">JDV75_02205</name>
</gene>
<dbReference type="RefSeq" id="WP_198737605.1">
    <property type="nucleotide sequence ID" value="NZ_JAEIOS010000009.1"/>
</dbReference>
<feature type="transmembrane region" description="Helical" evidence="2">
    <location>
        <begin position="152"/>
        <end position="172"/>
    </location>
</feature>
<organism evidence="3 4">
    <name type="scientific">Corynebacterium meridianum</name>
    <dbReference type="NCBI Taxonomy" id="2765363"/>
    <lineage>
        <taxon>Bacteria</taxon>
        <taxon>Bacillati</taxon>
        <taxon>Actinomycetota</taxon>
        <taxon>Actinomycetes</taxon>
        <taxon>Mycobacteriales</taxon>
        <taxon>Corynebacteriaceae</taxon>
        <taxon>Corynebacterium</taxon>
    </lineage>
</organism>
<keyword evidence="2" id="KW-0812">Transmembrane</keyword>
<feature type="region of interest" description="Disordered" evidence="1">
    <location>
        <begin position="377"/>
        <end position="430"/>
    </location>
</feature>
<dbReference type="Proteomes" id="UP000645966">
    <property type="component" value="Unassembled WGS sequence"/>
</dbReference>
<evidence type="ECO:0000256" key="1">
    <source>
        <dbReference type="SAM" id="MobiDB-lite"/>
    </source>
</evidence>
<feature type="transmembrane region" description="Helical" evidence="2">
    <location>
        <begin position="192"/>
        <end position="223"/>
    </location>
</feature>
<comment type="caution">
    <text evidence="3">The sequence shown here is derived from an EMBL/GenBank/DDBJ whole genome shotgun (WGS) entry which is preliminary data.</text>
</comment>
<feature type="transmembrane region" description="Helical" evidence="2">
    <location>
        <begin position="119"/>
        <end position="140"/>
    </location>
</feature>
<dbReference type="InterPro" id="IPR058226">
    <property type="entry name" value="AZOBR_p60025-like"/>
</dbReference>
<keyword evidence="2" id="KW-1133">Transmembrane helix</keyword>
<proteinExistence type="predicted"/>
<evidence type="ECO:0000313" key="4">
    <source>
        <dbReference type="Proteomes" id="UP000645966"/>
    </source>
</evidence>
<feature type="compositionally biased region" description="Polar residues" evidence="1">
    <location>
        <begin position="380"/>
        <end position="421"/>
    </location>
</feature>